<dbReference type="GO" id="GO:0055085">
    <property type="term" value="P:transmembrane transport"/>
    <property type="evidence" value="ECO:0007669"/>
    <property type="project" value="InterPro"/>
</dbReference>
<reference evidence="14 15" key="1">
    <citation type="submission" date="2016-04" db="EMBL/GenBank/DDBJ databases">
        <authorList>
            <person name="Millard A."/>
        </authorList>
    </citation>
    <scope>NUCLEOTIDE SEQUENCE [LARGE SCALE GENOMIC DNA]</scope>
    <source>
        <strain evidence="14">Isolate 22</strain>
    </source>
</reference>
<dbReference type="STRING" id="1352.AL014_07035"/>
<evidence type="ECO:0000313" key="12">
    <source>
        <dbReference type="EMBL" id="OOL82324.1"/>
    </source>
</evidence>
<feature type="transmembrane region" description="Helical" evidence="7">
    <location>
        <begin position="124"/>
        <end position="145"/>
    </location>
</feature>
<keyword evidence="2 7" id="KW-0813">Transport</keyword>
<feature type="transmembrane region" description="Helical" evidence="7">
    <location>
        <begin position="89"/>
        <end position="112"/>
    </location>
</feature>
<dbReference type="InterPro" id="IPR035906">
    <property type="entry name" value="MetI-like_sf"/>
</dbReference>
<dbReference type="Pfam" id="PF00528">
    <property type="entry name" value="BPD_transp_1"/>
    <property type="match status" value="1"/>
</dbReference>
<keyword evidence="5 7" id="KW-1133">Transmembrane helix</keyword>
<evidence type="ECO:0000313" key="13">
    <source>
        <dbReference type="EMBL" id="PZM55615.1"/>
    </source>
</evidence>
<dbReference type="RefSeq" id="WP_002289130.1">
    <property type="nucleotide sequence ID" value="NZ_AP022341.1"/>
</dbReference>
<comment type="caution">
    <text evidence="13">The sequence shown here is derived from an EMBL/GenBank/DDBJ whole genome shotgun (WGS) entry which is preliminary data.</text>
</comment>
<reference evidence="11" key="6">
    <citation type="submission" date="2023-03" db="EMBL/GenBank/DDBJ databases">
        <authorList>
            <person name="Shen W."/>
            <person name="Cai J."/>
        </authorList>
    </citation>
    <scope>NUCLEOTIDE SEQUENCE</scope>
    <source>
        <strain evidence="11">B1010-2</strain>
    </source>
</reference>
<comment type="similarity">
    <text evidence="7">Belongs to the binding-protein-dependent transport system permease family.</text>
</comment>
<reference evidence="12 16" key="2">
    <citation type="submission" date="2017-02" db="EMBL/GenBank/DDBJ databases">
        <title>Clonality and virulence of isolates of VRE in Hematopoietic Stem Cell Transplanted (HSCT) patients.</title>
        <authorList>
            <person name="Marchi A.P."/>
            <person name="Martins R.C."/>
            <person name="Marie S.K."/>
            <person name="Levin A.S."/>
            <person name="Costa S.F."/>
        </authorList>
    </citation>
    <scope>NUCLEOTIDE SEQUENCE [LARGE SCALE GENOMIC DNA]</scope>
    <source>
        <strain evidence="12 16">LIM1759</strain>
    </source>
</reference>
<name>A0A133CN46_ENTFC</name>
<reference evidence="13 17" key="3">
    <citation type="submission" date="2018-05" db="EMBL/GenBank/DDBJ databases">
        <title>Vancomycin-resistant Enterococcus faecium strain from Chelyabinsk, Russia.</title>
        <authorList>
            <person name="Gostev V."/>
            <person name="Goncharov A."/>
            <person name="Kolodzhieva V."/>
            <person name="Suvorov A."/>
            <person name="Sidorenko S."/>
            <person name="Zueva L."/>
        </authorList>
    </citation>
    <scope>NUCLEOTIDE SEQUENCE [LARGE SCALE GENOMIC DNA]</scope>
    <source>
        <strain evidence="13 17">20</strain>
    </source>
</reference>
<dbReference type="EMBL" id="FKLM01000024">
    <property type="protein sequence ID" value="SAM45862.1"/>
    <property type="molecule type" value="Genomic_DNA"/>
</dbReference>
<evidence type="ECO:0000313" key="17">
    <source>
        <dbReference type="Proteomes" id="UP000249070"/>
    </source>
</evidence>
<evidence type="ECO:0000256" key="7">
    <source>
        <dbReference type="RuleBase" id="RU363032"/>
    </source>
</evidence>
<dbReference type="Proteomes" id="UP001139644">
    <property type="component" value="Unassembled WGS sequence"/>
</dbReference>
<reference evidence="10" key="5">
    <citation type="journal article" date="2022" name="J. Anim. Sci.">
        <title>Whole genome sequence analyses-based assessment of virulence potential and antimicrobial susceptibilities and resistance of Enterococcus faecium strains isolated from commercial swine and cattle probiotic products.</title>
        <authorList>
            <person name="Shridhar P.B."/>
            <person name="Amachawadi R.G."/>
            <person name="Tokach M."/>
            <person name="Patel I."/>
            <person name="Gangiredla J."/>
            <person name="Mammel M."/>
            <person name="Nagaraja T.G."/>
        </authorList>
    </citation>
    <scope>NUCLEOTIDE SEQUENCE</scope>
    <source>
        <strain evidence="10">EF215</strain>
    </source>
</reference>
<dbReference type="Gene3D" id="1.10.3720.10">
    <property type="entry name" value="MetI-like"/>
    <property type="match status" value="1"/>
</dbReference>
<evidence type="ECO:0000256" key="1">
    <source>
        <dbReference type="ARBA" id="ARBA00004651"/>
    </source>
</evidence>
<evidence type="ECO:0000313" key="11">
    <source>
        <dbReference type="EMBL" id="MDT2369658.1"/>
    </source>
</evidence>
<keyword evidence="4 7" id="KW-0812">Transmembrane</keyword>
<dbReference type="PROSITE" id="PS50928">
    <property type="entry name" value="ABC_TM1"/>
    <property type="match status" value="1"/>
</dbReference>
<evidence type="ECO:0000256" key="2">
    <source>
        <dbReference type="ARBA" id="ARBA00022448"/>
    </source>
</evidence>
<evidence type="ECO:0000256" key="3">
    <source>
        <dbReference type="ARBA" id="ARBA00022475"/>
    </source>
</evidence>
<dbReference type="Proteomes" id="UP001260956">
    <property type="component" value="Unassembled WGS sequence"/>
</dbReference>
<feature type="transmembrane region" description="Helical" evidence="7">
    <location>
        <begin position="32"/>
        <end position="51"/>
    </location>
</feature>
<reference evidence="9 18" key="4">
    <citation type="submission" date="2019-10" db="EMBL/GenBank/DDBJ databases">
        <title>Evolutionary dynamics of vancomycin-resistant Enterococcus faecium during gastrointestinal tract colonization and bloodstream infection in immunocompromised pediatric patients.</title>
        <authorList>
            <person name="Chilambi G.S."/>
            <person name="Nordstrom H.R."/>
            <person name="Evans D.R."/>
            <person name="Ferrolino J."/>
            <person name="Hayden R.T."/>
            <person name="Maron G.M."/>
            <person name="Vo A.N."/>
            <person name="Gilmore M.S."/>
            <person name="Wolf J."/>
            <person name="Rosch J.W."/>
            <person name="Van Tyne D."/>
        </authorList>
    </citation>
    <scope>NUCLEOTIDE SEQUENCE [LARGE SCALE GENOMIC DNA]</scope>
    <source>
        <strain evidence="9 18">VRECG27</strain>
    </source>
</reference>
<dbReference type="Proteomes" id="UP000249070">
    <property type="component" value="Unassembled WGS sequence"/>
</dbReference>
<dbReference type="EMBL" id="MVGJ01000054">
    <property type="protein sequence ID" value="OOL82324.1"/>
    <property type="molecule type" value="Genomic_DNA"/>
</dbReference>
<dbReference type="AlphaFoldDB" id="A0A133CN46"/>
<feature type="transmembrane region" description="Helical" evidence="7">
    <location>
        <begin position="261"/>
        <end position="282"/>
    </location>
</feature>
<dbReference type="PANTHER" id="PTHR43744:SF2">
    <property type="entry name" value="ARABINOOLIGOSACCHARIDES TRANSPORT SYSTEM PERMEASE PROTEIN ARAQ"/>
    <property type="match status" value="1"/>
</dbReference>
<protein>
    <submittedName>
        <fullName evidence="13 14">ABC transporter permease</fullName>
    </submittedName>
    <submittedName>
        <fullName evidence="12">Lactose ABC transporter permease</fullName>
    </submittedName>
</protein>
<evidence type="ECO:0000256" key="6">
    <source>
        <dbReference type="ARBA" id="ARBA00023136"/>
    </source>
</evidence>
<dbReference type="EMBL" id="JARPTX010000014">
    <property type="protein sequence ID" value="MDT2369658.1"/>
    <property type="molecule type" value="Genomic_DNA"/>
</dbReference>
<dbReference type="Proteomes" id="UP000191171">
    <property type="component" value="Unassembled WGS sequence"/>
</dbReference>
<dbReference type="GO" id="GO:0005886">
    <property type="term" value="C:plasma membrane"/>
    <property type="evidence" value="ECO:0007669"/>
    <property type="project" value="UniProtKB-SubCell"/>
</dbReference>
<keyword evidence="3" id="KW-1003">Cell membrane</keyword>
<keyword evidence="6 7" id="KW-0472">Membrane</keyword>
<evidence type="ECO:0000313" key="16">
    <source>
        <dbReference type="Proteomes" id="UP000191171"/>
    </source>
</evidence>
<feature type="transmembrane region" description="Helical" evidence="7">
    <location>
        <begin position="157"/>
        <end position="178"/>
    </location>
</feature>
<feature type="transmembrane region" description="Helical" evidence="7">
    <location>
        <begin position="215"/>
        <end position="233"/>
    </location>
</feature>
<dbReference type="Proteomes" id="UP000469871">
    <property type="component" value="Unassembled WGS sequence"/>
</dbReference>
<evidence type="ECO:0000313" key="10">
    <source>
        <dbReference type="EMBL" id="MBX4222803.1"/>
    </source>
</evidence>
<accession>A0A133CN46</accession>
<dbReference type="EMBL" id="WEFP01000001">
    <property type="protein sequence ID" value="KAB7576075.1"/>
    <property type="molecule type" value="Genomic_DNA"/>
</dbReference>
<dbReference type="CDD" id="cd06261">
    <property type="entry name" value="TM_PBP2"/>
    <property type="match status" value="1"/>
</dbReference>
<proteinExistence type="inferred from homology"/>
<comment type="subcellular location">
    <subcellularLocation>
        <location evidence="1 7">Cell membrane</location>
        <topology evidence="1 7">Multi-pass membrane protein</topology>
    </subcellularLocation>
</comment>
<dbReference type="SUPFAM" id="SSF161098">
    <property type="entry name" value="MetI-like"/>
    <property type="match status" value="1"/>
</dbReference>
<dbReference type="EMBL" id="QHGU01000036">
    <property type="protein sequence ID" value="PZM55615.1"/>
    <property type="molecule type" value="Genomic_DNA"/>
</dbReference>
<sequence>MKNMVEKETIERPNVKKQALELRSTIGSVLKYTALSILSFISIFPFVWMVLGMTNTPVDITSGKIKIGSNLIINFQNLFSNELNFTRSLWNSAMIALVTTVFALLISSMAGYGFEIYQSKRKDLIFNILLLSMMVPFAALMIPLYRMFSQLNGTVLGINSFLVVILPSVSTAFLIFFFRQNVKSFPKDLVEAARLDGLKELSIFFRVYMPTAKNTYAAAAIITFMSSWNNYLWPLVALQSPDKRTVPLVLSAMGASYTPDYGMIMAGLVIATLPTAIVFFVLQKQFVQGMIGSVK</sequence>
<dbReference type="OMA" id="NFFWPFI"/>
<evidence type="ECO:0000313" key="15">
    <source>
        <dbReference type="Proteomes" id="UP000183509"/>
    </source>
</evidence>
<feature type="domain" description="ABC transmembrane type-1" evidence="8">
    <location>
        <begin position="89"/>
        <end position="282"/>
    </location>
</feature>
<evidence type="ECO:0000313" key="14">
    <source>
        <dbReference type="EMBL" id="SAM45862.1"/>
    </source>
</evidence>
<dbReference type="GeneID" id="66454487"/>
<dbReference type="PANTHER" id="PTHR43744">
    <property type="entry name" value="ABC TRANSPORTER PERMEASE PROTEIN MG189-RELATED-RELATED"/>
    <property type="match status" value="1"/>
</dbReference>
<dbReference type="Proteomes" id="UP000183509">
    <property type="component" value="Unassembled WGS sequence"/>
</dbReference>
<dbReference type="EMBL" id="JAIFOC010000061">
    <property type="protein sequence ID" value="MBX4222803.1"/>
    <property type="molecule type" value="Genomic_DNA"/>
</dbReference>
<organism evidence="13 17">
    <name type="scientific">Enterococcus faecium</name>
    <name type="common">Streptococcus faecium</name>
    <dbReference type="NCBI Taxonomy" id="1352"/>
    <lineage>
        <taxon>Bacteria</taxon>
        <taxon>Bacillati</taxon>
        <taxon>Bacillota</taxon>
        <taxon>Bacilli</taxon>
        <taxon>Lactobacillales</taxon>
        <taxon>Enterococcaceae</taxon>
        <taxon>Enterococcus</taxon>
    </lineage>
</organism>
<evidence type="ECO:0000256" key="5">
    <source>
        <dbReference type="ARBA" id="ARBA00022989"/>
    </source>
</evidence>
<evidence type="ECO:0000313" key="18">
    <source>
        <dbReference type="Proteomes" id="UP000469871"/>
    </source>
</evidence>
<evidence type="ECO:0000259" key="8">
    <source>
        <dbReference type="PROSITE" id="PS50928"/>
    </source>
</evidence>
<evidence type="ECO:0000256" key="4">
    <source>
        <dbReference type="ARBA" id="ARBA00022692"/>
    </source>
</evidence>
<gene>
    <name evidence="12" type="ORF">B1P95_10155</name>
    <name evidence="13" type="ORF">DKP91_08585</name>
    <name evidence="14" type="ORF">DTPHA_601609</name>
    <name evidence="9" type="ORF">GBM73_01555</name>
    <name evidence="10" type="ORF">KYX88_08235</name>
    <name evidence="11" type="ORF">P6Z85_05725</name>
</gene>
<dbReference type="InterPro" id="IPR000515">
    <property type="entry name" value="MetI-like"/>
</dbReference>
<evidence type="ECO:0000313" key="9">
    <source>
        <dbReference type="EMBL" id="KAB7576075.1"/>
    </source>
</evidence>